<dbReference type="PANTHER" id="PTHR43651:SF3">
    <property type="entry name" value="1,4-ALPHA-GLUCAN-BRANCHING ENZYME"/>
    <property type="match status" value="1"/>
</dbReference>
<dbReference type="NCBIfam" id="NF003811">
    <property type="entry name" value="PRK05402.1"/>
    <property type="match status" value="1"/>
</dbReference>
<evidence type="ECO:0000256" key="8">
    <source>
        <dbReference type="ARBA" id="ARBA00023056"/>
    </source>
</evidence>
<dbReference type="EMBL" id="FOBB01000008">
    <property type="protein sequence ID" value="SEN07107.1"/>
    <property type="molecule type" value="Genomic_DNA"/>
</dbReference>
<evidence type="ECO:0000256" key="6">
    <source>
        <dbReference type="ARBA" id="ARBA00022676"/>
    </source>
</evidence>
<feature type="active site" description="Nucleophile" evidence="10 11">
    <location>
        <position position="324"/>
    </location>
</feature>
<dbReference type="UniPathway" id="UPA00164"/>
<dbReference type="GO" id="GO:0043169">
    <property type="term" value="F:cation binding"/>
    <property type="evidence" value="ECO:0007669"/>
    <property type="project" value="InterPro"/>
</dbReference>
<protein>
    <recommendedName>
        <fullName evidence="10">1,4-alpha-glucan branching enzyme GlgB</fullName>
        <ecNumber evidence="10">2.4.1.18</ecNumber>
    </recommendedName>
    <alternativeName>
        <fullName evidence="10">1,4-alpha-D-glucan:1,4-alpha-D-glucan 6-glucosyl-transferase</fullName>
    </alternativeName>
    <alternativeName>
        <fullName evidence="10">Alpha-(1-&gt;4)-glucan branching enzyme</fullName>
    </alternativeName>
    <alternativeName>
        <fullName evidence="10">Glycogen branching enzyme</fullName>
        <shortName evidence="10">BE</shortName>
    </alternativeName>
</protein>
<dbReference type="FunFam" id="2.60.40.1180:FF:000002">
    <property type="entry name" value="1,4-alpha-glucan branching enzyme GlgB"/>
    <property type="match status" value="1"/>
</dbReference>
<dbReference type="Pfam" id="PF02922">
    <property type="entry name" value="CBM_48"/>
    <property type="match status" value="1"/>
</dbReference>
<dbReference type="HAMAP" id="MF_00685">
    <property type="entry name" value="GlgB"/>
    <property type="match status" value="1"/>
</dbReference>
<feature type="active site" description="Proton donor" evidence="10 11">
    <location>
        <position position="377"/>
    </location>
</feature>
<dbReference type="InterPro" id="IPR014756">
    <property type="entry name" value="Ig_E-set"/>
</dbReference>
<dbReference type="InterPro" id="IPR037439">
    <property type="entry name" value="Branching_enzy"/>
</dbReference>
<dbReference type="Pfam" id="PF00128">
    <property type="entry name" value="Alpha-amylase"/>
    <property type="match status" value="2"/>
</dbReference>
<sequence length="645" mass="75269">MSKESNSTLPAVAPFSLFSAKDVELFQAGLHERLYERFGAHAVEYEGEAGTYFAVWAPNAAYISVIGEFNNWDRYTHTLYPRWDHSGIWEGFIPKVKKGSLYKYFIRSRTGEELYKGDPYAFHWELRPNTASITWNLDYQWKDKQWMERRHAHNSLQSPFTVYEVHLGSWRRPDPNNHEVFYSYKEIADRLVPYVKDMGFTHVELMPVGEHPFDGSWGYQQTGYYAPTSRYGTPQDFMAFVDAFHHAGIGVILDWVPSHFPYDAHGLFRFDGSHTYEYADMRKGYHPDWNSYIFNYKRNEVRSFLLSNALYWLDKYHIDGLRVDAVASMIHLDYSRNTGAWAPNEEGGRENLEAITFLKHLNERIYHLHPDTQTIAEESTSFYGVSRPVFLGGLGFGMKWMMGWMNDTLTFFKRDPMHRKWHQDEFTFSIAYAFSENFMLPLSHDEVVHGKSPMIYKMPGDDWQKFANLRLLYGYMFTHPGTKLLFMGDEIGQTQEWNFRSELNWHLLEHPTHKGLQQFVKDVNRLYTSQPALYQLQFSYDSFEWVNVSDYDNSVLAYLRKSEDPKDTLLVVLNLTPATHEHYMIALSAAGTWQEILNSDDPRYYGSGVLNTSPVKTVQQPYNGKDYTLTLRVPPLGAAVFKGVQ</sequence>
<name>A0A1H8DKP4_9BACT</name>
<evidence type="ECO:0000256" key="10">
    <source>
        <dbReference type="HAMAP-Rule" id="MF_00685"/>
    </source>
</evidence>
<accession>A0A1H8DKP4</accession>
<comment type="subunit">
    <text evidence="10">Monomer.</text>
</comment>
<evidence type="ECO:0000256" key="4">
    <source>
        <dbReference type="ARBA" id="ARBA00009000"/>
    </source>
</evidence>
<dbReference type="RefSeq" id="WP_089918550.1">
    <property type="nucleotide sequence ID" value="NZ_FOBB01000008.1"/>
</dbReference>
<keyword evidence="6 10" id="KW-0328">Glycosyltransferase</keyword>
<dbReference type="PANTHER" id="PTHR43651">
    <property type="entry name" value="1,4-ALPHA-GLUCAN-BRANCHING ENZYME"/>
    <property type="match status" value="1"/>
</dbReference>
<dbReference type="GO" id="GO:0005829">
    <property type="term" value="C:cytosol"/>
    <property type="evidence" value="ECO:0007669"/>
    <property type="project" value="TreeGrafter"/>
</dbReference>
<dbReference type="SUPFAM" id="SSF51445">
    <property type="entry name" value="(Trans)glycosidases"/>
    <property type="match status" value="1"/>
</dbReference>
<dbReference type="Pfam" id="PF02806">
    <property type="entry name" value="Alpha-amylase_C"/>
    <property type="match status" value="1"/>
</dbReference>
<dbReference type="NCBIfam" id="NF008967">
    <property type="entry name" value="PRK12313.1"/>
    <property type="match status" value="1"/>
</dbReference>
<dbReference type="InterPro" id="IPR006048">
    <property type="entry name" value="A-amylase/branching_C"/>
</dbReference>
<dbReference type="GO" id="GO:0003844">
    <property type="term" value="F:1,4-alpha-glucan branching enzyme activity"/>
    <property type="evidence" value="ECO:0007669"/>
    <property type="project" value="UniProtKB-UniRule"/>
</dbReference>
<dbReference type="InterPro" id="IPR013780">
    <property type="entry name" value="Glyco_hydro_b"/>
</dbReference>
<dbReference type="InterPro" id="IPR017853">
    <property type="entry name" value="GH"/>
</dbReference>
<dbReference type="PIRSF" id="PIRSF000463">
    <property type="entry name" value="GlgB"/>
    <property type="match status" value="1"/>
</dbReference>
<keyword evidence="9 10" id="KW-0119">Carbohydrate metabolism</keyword>
<evidence type="ECO:0000313" key="14">
    <source>
        <dbReference type="Proteomes" id="UP000198984"/>
    </source>
</evidence>
<keyword evidence="14" id="KW-1185">Reference proteome</keyword>
<evidence type="ECO:0000256" key="9">
    <source>
        <dbReference type="ARBA" id="ARBA00023277"/>
    </source>
</evidence>
<dbReference type="CDD" id="cd02855">
    <property type="entry name" value="E_set_GBE_prok_N"/>
    <property type="match status" value="1"/>
</dbReference>
<dbReference type="Gene3D" id="2.60.40.1180">
    <property type="entry name" value="Golgi alpha-mannosidase II"/>
    <property type="match status" value="1"/>
</dbReference>
<dbReference type="InterPro" id="IPR013783">
    <property type="entry name" value="Ig-like_fold"/>
</dbReference>
<dbReference type="InterPro" id="IPR006047">
    <property type="entry name" value="GH13_cat_dom"/>
</dbReference>
<dbReference type="FunFam" id="2.60.40.10:FF:000169">
    <property type="entry name" value="1,4-alpha-glucan branching enzyme GlgB"/>
    <property type="match status" value="1"/>
</dbReference>
<dbReference type="InterPro" id="IPR004193">
    <property type="entry name" value="Glyco_hydro_13_N"/>
</dbReference>
<evidence type="ECO:0000256" key="3">
    <source>
        <dbReference type="ARBA" id="ARBA00004964"/>
    </source>
</evidence>
<evidence type="ECO:0000313" key="13">
    <source>
        <dbReference type="EMBL" id="SEN07107.1"/>
    </source>
</evidence>
<evidence type="ECO:0000256" key="5">
    <source>
        <dbReference type="ARBA" id="ARBA00022600"/>
    </source>
</evidence>
<dbReference type="OrthoDB" id="9800174at2"/>
<evidence type="ECO:0000256" key="1">
    <source>
        <dbReference type="ARBA" id="ARBA00000826"/>
    </source>
</evidence>
<keyword evidence="5 10" id="KW-0321">Glycogen metabolism</keyword>
<dbReference type="Gene3D" id="3.20.20.80">
    <property type="entry name" value="Glycosidases"/>
    <property type="match status" value="1"/>
</dbReference>
<keyword evidence="8 10" id="KW-0320">Glycogen biosynthesis</keyword>
<evidence type="ECO:0000256" key="11">
    <source>
        <dbReference type="PIRSR" id="PIRSR000463-1"/>
    </source>
</evidence>
<dbReference type="FunFam" id="3.20.20.80:FF:000003">
    <property type="entry name" value="1,4-alpha-glucan branching enzyme GlgB"/>
    <property type="match status" value="1"/>
</dbReference>
<dbReference type="CDD" id="cd11322">
    <property type="entry name" value="AmyAc_Glg_BE"/>
    <property type="match status" value="1"/>
</dbReference>
<comment type="catalytic activity">
    <reaction evidence="1 10">
        <text>Transfers a segment of a (1-&gt;4)-alpha-D-glucan chain to a primary hydroxy group in a similar glucan chain.</text>
        <dbReference type="EC" id="2.4.1.18"/>
    </reaction>
</comment>
<keyword evidence="7 10" id="KW-0808">Transferase</keyword>
<dbReference type="NCBIfam" id="TIGR01515">
    <property type="entry name" value="branching_enzym"/>
    <property type="match status" value="1"/>
</dbReference>
<proteinExistence type="inferred from homology"/>
<dbReference type="AlphaFoldDB" id="A0A1H8DKP4"/>
<dbReference type="SUPFAM" id="SSF51011">
    <property type="entry name" value="Glycosyl hydrolase domain"/>
    <property type="match status" value="1"/>
</dbReference>
<organism evidence="13 14">
    <name type="scientific">Chitinophaga rupis</name>
    <dbReference type="NCBI Taxonomy" id="573321"/>
    <lineage>
        <taxon>Bacteria</taxon>
        <taxon>Pseudomonadati</taxon>
        <taxon>Bacteroidota</taxon>
        <taxon>Chitinophagia</taxon>
        <taxon>Chitinophagales</taxon>
        <taxon>Chitinophagaceae</taxon>
        <taxon>Chitinophaga</taxon>
    </lineage>
</organism>
<dbReference type="STRING" id="573321.SAMN04488505_10812"/>
<dbReference type="Gene3D" id="2.60.40.10">
    <property type="entry name" value="Immunoglobulins"/>
    <property type="match status" value="1"/>
</dbReference>
<comment type="pathway">
    <text evidence="3 10">Glycan biosynthesis; glycogen biosynthesis.</text>
</comment>
<dbReference type="GO" id="GO:0004553">
    <property type="term" value="F:hydrolase activity, hydrolyzing O-glycosyl compounds"/>
    <property type="evidence" value="ECO:0007669"/>
    <property type="project" value="InterPro"/>
</dbReference>
<gene>
    <name evidence="10" type="primary">glgB</name>
    <name evidence="13" type="ORF">SAMN04488505_10812</name>
</gene>
<feature type="domain" description="Glycosyl hydrolase family 13 catalytic" evidence="12">
    <location>
        <begin position="164"/>
        <end position="527"/>
    </location>
</feature>
<reference evidence="13 14" key="1">
    <citation type="submission" date="2016-10" db="EMBL/GenBank/DDBJ databases">
        <authorList>
            <person name="de Groot N.N."/>
        </authorList>
    </citation>
    <scope>NUCLEOTIDE SEQUENCE [LARGE SCALE GENOMIC DNA]</scope>
    <source>
        <strain evidence="13 14">DSM 21039</strain>
    </source>
</reference>
<dbReference type="InterPro" id="IPR006407">
    <property type="entry name" value="GlgB"/>
</dbReference>
<comment type="function">
    <text evidence="2 10">Catalyzes the formation of the alpha-1,6-glucosidic linkages in glycogen by scission of a 1,4-alpha-linked oligosaccharide from growing alpha-1,4-glucan chains and the subsequent attachment of the oligosaccharide to the alpha-1,6 position.</text>
</comment>
<evidence type="ECO:0000256" key="7">
    <source>
        <dbReference type="ARBA" id="ARBA00022679"/>
    </source>
</evidence>
<dbReference type="SMART" id="SM00642">
    <property type="entry name" value="Aamy"/>
    <property type="match status" value="1"/>
</dbReference>
<dbReference type="SUPFAM" id="SSF81296">
    <property type="entry name" value="E set domains"/>
    <property type="match status" value="1"/>
</dbReference>
<dbReference type="EC" id="2.4.1.18" evidence="10"/>
<evidence type="ECO:0000259" key="12">
    <source>
        <dbReference type="SMART" id="SM00642"/>
    </source>
</evidence>
<evidence type="ECO:0000256" key="2">
    <source>
        <dbReference type="ARBA" id="ARBA00002953"/>
    </source>
</evidence>
<dbReference type="GO" id="GO:0005978">
    <property type="term" value="P:glycogen biosynthetic process"/>
    <property type="evidence" value="ECO:0007669"/>
    <property type="project" value="UniProtKB-UniRule"/>
</dbReference>
<comment type="similarity">
    <text evidence="4 10">Belongs to the glycosyl hydrolase 13 family. GlgB subfamily.</text>
</comment>
<dbReference type="InterPro" id="IPR044143">
    <property type="entry name" value="GlgB_N_E_set_prok"/>
</dbReference>
<dbReference type="Proteomes" id="UP000198984">
    <property type="component" value="Unassembled WGS sequence"/>
</dbReference>